<reference evidence="2 3" key="1">
    <citation type="submission" date="2019-10" db="EMBL/GenBank/DDBJ databases">
        <title>Comparative genomic analysis of Providencia.</title>
        <authorList>
            <person name="Yuan C."/>
            <person name="Wei Y."/>
            <person name="Yin Z."/>
        </authorList>
    </citation>
    <scope>NUCLEOTIDE SEQUENCE [LARGE SCALE GENOMIC DNA]</scope>
    <source>
        <strain evidence="3">wls1934</strain>
    </source>
</reference>
<feature type="compositionally biased region" description="Basic and acidic residues" evidence="1">
    <location>
        <begin position="179"/>
        <end position="190"/>
    </location>
</feature>
<feature type="region of interest" description="Disordered" evidence="1">
    <location>
        <begin position="171"/>
        <end position="190"/>
    </location>
</feature>
<evidence type="ECO:0000313" key="2">
    <source>
        <dbReference type="EMBL" id="MTC34040.1"/>
    </source>
</evidence>
<evidence type="ECO:0000256" key="1">
    <source>
        <dbReference type="SAM" id="MobiDB-lite"/>
    </source>
</evidence>
<comment type="caution">
    <text evidence="2">The sequence shown here is derived from an EMBL/GenBank/DDBJ whole genome shotgun (WGS) entry which is preliminary data.</text>
</comment>
<dbReference type="Gene3D" id="1.10.287.2610">
    <property type="match status" value="1"/>
</dbReference>
<proteinExistence type="predicted"/>
<sequence>MGISMDERMQQLFQQKNTKGIGENSVNGGQADNCGENTGVIKSGNATDSGKGGGSVNGGHTVNHHTNSHIIKGGDGNNEGLNNGGVEGGHSTNFGLNNNELNGGSALNRLGSTNSENSFIKGGNAIRELQSGIEKYQGMQKQLADANKEIIRKNNELLQLQKDIESQKQELQQQQQELADQKRQSQEDQNKLKEANQRLINHEQEKAQLNNELSKAKQNVEQLHSDMQIQRGEIDRLKALVDQGKKEIQSLEAKLEQANGDKNKLEERLKTQQDRNKKQEEKITELQCKIDEKNKKLTELNEKLLRVNENNEGLNARITRLNNDLVYLTGILDEKVRKESECSSKVSNLKDKIDLLEVEKKQLADRLQHGRQSYSELEETYRLYQLSVKTDMETFKQLKPMLSEIGALATQGEEMLNDPTKSSSRVEFSLKSVEKTTTPSPAISAGTAFNSGTNSGSVRGGDSISNSIVVGGLAIEDELIGNKLAESMSDLAQTLETIAQNTNDSVNGAVGQLGILVETKTPYQVWWSRLYK</sequence>
<gene>
    <name evidence="2" type="ORF">GKR67_05360</name>
</gene>
<dbReference type="EMBL" id="WLUB01000022">
    <property type="protein sequence ID" value="MTC34040.1"/>
    <property type="molecule type" value="Genomic_DNA"/>
</dbReference>
<dbReference type="PANTHER" id="PTHR45615">
    <property type="entry name" value="MYOSIN HEAVY CHAIN, NON-MUSCLE"/>
    <property type="match status" value="1"/>
</dbReference>
<accession>A0AAW9V8I0</accession>
<name>A0AAW9V8I0_9GAMM</name>
<evidence type="ECO:0000313" key="3">
    <source>
        <dbReference type="Proteomes" id="UP000449944"/>
    </source>
</evidence>
<protein>
    <submittedName>
        <fullName evidence="2">Uncharacterized protein</fullName>
    </submittedName>
</protein>
<feature type="region of interest" description="Disordered" evidence="1">
    <location>
        <begin position="437"/>
        <end position="460"/>
    </location>
</feature>
<dbReference type="SUPFAM" id="SSF57997">
    <property type="entry name" value="Tropomyosin"/>
    <property type="match status" value="1"/>
</dbReference>
<dbReference type="Proteomes" id="UP000449944">
    <property type="component" value="Unassembled WGS sequence"/>
</dbReference>
<dbReference type="AlphaFoldDB" id="A0AAW9V8I0"/>
<organism evidence="2 3">
    <name type="scientific">Providencia alcalifaciens</name>
    <dbReference type="NCBI Taxonomy" id="126385"/>
    <lineage>
        <taxon>Bacteria</taxon>
        <taxon>Pseudomonadati</taxon>
        <taxon>Pseudomonadota</taxon>
        <taxon>Gammaproteobacteria</taxon>
        <taxon>Enterobacterales</taxon>
        <taxon>Morganellaceae</taxon>
        <taxon>Providencia</taxon>
    </lineage>
</organism>
<dbReference type="PANTHER" id="PTHR45615:SF63">
    <property type="entry name" value="CHROMOSOME UNDETERMINED SCAFFOLD_10, WHOLE GENOME SHOTGUN SEQUENCE"/>
    <property type="match status" value="1"/>
</dbReference>